<keyword evidence="2" id="KW-0472">Membrane</keyword>
<evidence type="ECO:0000313" key="4">
    <source>
        <dbReference type="EMBL" id="KAK0396852.1"/>
    </source>
</evidence>
<keyword evidence="2" id="KW-0812">Transmembrane</keyword>
<dbReference type="EMBL" id="JAUCMV010000005">
    <property type="protein sequence ID" value="KAK0396852.1"/>
    <property type="molecule type" value="Genomic_DNA"/>
</dbReference>
<protein>
    <recommendedName>
        <fullName evidence="6">SEA domain-containing protein</fullName>
    </recommendedName>
</protein>
<proteinExistence type="predicted"/>
<keyword evidence="3" id="KW-0732">Signal</keyword>
<feature type="chain" id="PRO_5041253757" description="SEA domain-containing protein" evidence="3">
    <location>
        <begin position="20"/>
        <end position="411"/>
    </location>
</feature>
<dbReference type="AlphaFoldDB" id="A0AA39H336"/>
<feature type="transmembrane region" description="Helical" evidence="2">
    <location>
        <begin position="170"/>
        <end position="195"/>
    </location>
</feature>
<feature type="compositionally biased region" description="Basic and acidic residues" evidence="1">
    <location>
        <begin position="298"/>
        <end position="321"/>
    </location>
</feature>
<comment type="caution">
    <text evidence="4">The sequence shown here is derived from an EMBL/GenBank/DDBJ whole genome shotgun (WGS) entry which is preliminary data.</text>
</comment>
<organism evidence="4 5">
    <name type="scientific">Steinernema hermaphroditum</name>
    <dbReference type="NCBI Taxonomy" id="289476"/>
    <lineage>
        <taxon>Eukaryota</taxon>
        <taxon>Metazoa</taxon>
        <taxon>Ecdysozoa</taxon>
        <taxon>Nematoda</taxon>
        <taxon>Chromadorea</taxon>
        <taxon>Rhabditida</taxon>
        <taxon>Tylenchina</taxon>
        <taxon>Panagrolaimomorpha</taxon>
        <taxon>Strongyloidoidea</taxon>
        <taxon>Steinernematidae</taxon>
        <taxon>Steinernema</taxon>
    </lineage>
</organism>
<dbReference type="Proteomes" id="UP001175271">
    <property type="component" value="Unassembled WGS sequence"/>
</dbReference>
<keyword evidence="5" id="KW-1185">Reference proteome</keyword>
<evidence type="ECO:0000313" key="5">
    <source>
        <dbReference type="Proteomes" id="UP001175271"/>
    </source>
</evidence>
<evidence type="ECO:0008006" key="6">
    <source>
        <dbReference type="Google" id="ProtNLM"/>
    </source>
</evidence>
<reference evidence="4" key="1">
    <citation type="submission" date="2023-06" db="EMBL/GenBank/DDBJ databases">
        <title>Genomic analysis of the entomopathogenic nematode Steinernema hermaphroditum.</title>
        <authorList>
            <person name="Schwarz E.M."/>
            <person name="Heppert J.K."/>
            <person name="Baniya A."/>
            <person name="Schwartz H.T."/>
            <person name="Tan C.-H."/>
            <person name="Antoshechkin I."/>
            <person name="Sternberg P.W."/>
            <person name="Goodrich-Blair H."/>
            <person name="Dillman A.R."/>
        </authorList>
    </citation>
    <scope>NUCLEOTIDE SEQUENCE</scope>
    <source>
        <strain evidence="4">PS9179</strain>
        <tissue evidence="4">Whole animal</tissue>
    </source>
</reference>
<feature type="signal peptide" evidence="3">
    <location>
        <begin position="1"/>
        <end position="19"/>
    </location>
</feature>
<evidence type="ECO:0000256" key="2">
    <source>
        <dbReference type="SAM" id="Phobius"/>
    </source>
</evidence>
<keyword evidence="2" id="KW-1133">Transmembrane helix</keyword>
<evidence type="ECO:0000256" key="1">
    <source>
        <dbReference type="SAM" id="MobiDB-lite"/>
    </source>
</evidence>
<name>A0AA39H336_9BILA</name>
<sequence>MVAHLFLVAAITVLQPLLPEAVVRETSENNASSLNHRYQFSSLYIVQITLGVDHSTTFDRTEISSRLSDVVGDALEKRAITHLQQDAPVFSSKKESSSLKVLVEIVNVDRGDLEATVSFVVFVNKKLVPADVILQDLSLLPLTHISARLQYPVAAVLVLTSVKETYQSRWWLIALIVGSGALLLLCGWILLVVYFNTCGSPSTDYEPRKYNVTEISKAVELSERTTTNPPQVVNPRSKCTRAEQEEQDRRVKVAAKREKTQAPKVKLRAIVETEHEEFTDKKPIEDPIESDVDLASDSSDKCETCSSEKEQEMPHSDEDISECERRMEKRRLRPKSAAPKRPLRTLEGSIIEPIQPTKELWNPYCAGDQIAQIFYIGATLNGHPSPAPSTEKGIMILSDIDKNSPKPFSIL</sequence>
<feature type="region of interest" description="Disordered" evidence="1">
    <location>
        <begin position="223"/>
        <end position="247"/>
    </location>
</feature>
<accession>A0AA39H336</accession>
<gene>
    <name evidence="4" type="ORF">QR680_001884</name>
</gene>
<feature type="region of interest" description="Disordered" evidence="1">
    <location>
        <begin position="284"/>
        <end position="321"/>
    </location>
</feature>
<evidence type="ECO:0000256" key="3">
    <source>
        <dbReference type="SAM" id="SignalP"/>
    </source>
</evidence>